<name>A0A3R9NYA8_9BACT</name>
<evidence type="ECO:0000313" key="1">
    <source>
        <dbReference type="EMBL" id="RSL17531.1"/>
    </source>
</evidence>
<accession>A0A3R9NYA8</accession>
<evidence type="ECO:0000313" key="2">
    <source>
        <dbReference type="Proteomes" id="UP000269669"/>
    </source>
</evidence>
<protein>
    <submittedName>
        <fullName evidence="1">Uncharacterized protein</fullName>
    </submittedName>
</protein>
<dbReference type="EMBL" id="RSDW01000001">
    <property type="protein sequence ID" value="RSL17531.1"/>
    <property type="molecule type" value="Genomic_DNA"/>
</dbReference>
<comment type="caution">
    <text evidence="1">The sequence shown here is derived from an EMBL/GenBank/DDBJ whole genome shotgun (WGS) entry which is preliminary data.</text>
</comment>
<gene>
    <name evidence="1" type="ORF">EDE15_3066</name>
</gene>
<keyword evidence="2" id="KW-1185">Reference proteome</keyword>
<sequence>MEVAGVGEDFSRAARDLRHVMVGADGLLKPAKYAPHNVIAADAHKGEGFFRIGSDAVRESAPYHAMASMKPDFDIFFGKVQRLRCLGGAQLFDVAKHDDGTVSLGQL</sequence>
<proteinExistence type="predicted"/>
<reference evidence="1 2" key="1">
    <citation type="submission" date="2018-12" db="EMBL/GenBank/DDBJ databases">
        <title>Sequencing of bacterial isolates from soil warming experiment in Harvard Forest, Massachusetts, USA.</title>
        <authorList>
            <person name="Deangelis K."/>
        </authorList>
    </citation>
    <scope>NUCLEOTIDE SEQUENCE [LARGE SCALE GENOMIC DNA]</scope>
    <source>
        <strain evidence="1 2">EB153</strain>
    </source>
</reference>
<organism evidence="1 2">
    <name type="scientific">Edaphobacter aggregans</name>
    <dbReference type="NCBI Taxonomy" id="570835"/>
    <lineage>
        <taxon>Bacteria</taxon>
        <taxon>Pseudomonadati</taxon>
        <taxon>Acidobacteriota</taxon>
        <taxon>Terriglobia</taxon>
        <taxon>Terriglobales</taxon>
        <taxon>Acidobacteriaceae</taxon>
        <taxon>Edaphobacter</taxon>
    </lineage>
</organism>
<dbReference type="AlphaFoldDB" id="A0A3R9NYA8"/>
<dbReference type="Proteomes" id="UP000269669">
    <property type="component" value="Unassembled WGS sequence"/>
</dbReference>